<dbReference type="PANTHER" id="PTHR33121">
    <property type="entry name" value="CYCLIC DI-GMP PHOSPHODIESTERASE PDEF"/>
    <property type="match status" value="1"/>
</dbReference>
<reference evidence="3" key="1">
    <citation type="submission" date="2022-10" db="EMBL/GenBank/DDBJ databases">
        <title>Shewanella flava sp. nov, isolated from the estuary of the Fenhe River into the Yellow River.</title>
        <authorList>
            <person name="Li Y."/>
        </authorList>
    </citation>
    <scope>NUCLEOTIDE SEQUENCE</scope>
    <source>
        <strain evidence="3">FYR11-62</strain>
    </source>
</reference>
<dbReference type="Pfam" id="PF00990">
    <property type="entry name" value="GGDEF"/>
    <property type="match status" value="1"/>
</dbReference>
<sequence>MNTFDESVHLRKYLIGIIGNAPFGIITLSVDGEIGMINAEAVTLLGFNNTAPSKLIDLNYADAFIHISELADGYHKFIQSNKSAGKDITYIKTEKHVLNIKIRTMFNGWLIIIENITKQYHLEDQLRRQASYDYLTSLSNRQAFESRLEHLIKKSISNKIKSVVVFIDLDRFKIINDTAGHTAGDELLKRIAQILKDKIRGRDLVARIGGDEFAILLENCPLKNAELLVENIRSTINELIFINDDKPYEVGISAGISVIDGKIDKFKEIVIAAENACQLAKNEGRNRIHVCNASKAEYQVRIDQIQWLPKIKSAISNNEFVLYGQKIQPTNSSTSEEHFELLIRLKNADGTITLPDAFIPPAERYDLMPLIDRWVLETAFKLAHPKTSYSINLSGQSLMDDSLADFVEMLRKKHKIKASNITFEITETAAIHNFDVCMKLLRRLKKVGFKFSLDDFGSGLSSFTYLKNMPINYLKIDGSFVKGIANDEVSYAMVKSMNEVGHLMGLKTIAEFVENKQILEKLIEIGVDYAQGYYLHKPEDMLMASPSQRQGDT</sequence>
<evidence type="ECO:0000313" key="3">
    <source>
        <dbReference type="EMBL" id="MCW3172628.1"/>
    </source>
</evidence>
<feature type="domain" description="EAL" evidence="1">
    <location>
        <begin position="304"/>
        <end position="552"/>
    </location>
</feature>
<name>A0ABT3I9U2_9GAMM</name>
<accession>A0ABT3I9U2</accession>
<evidence type="ECO:0000259" key="1">
    <source>
        <dbReference type="PROSITE" id="PS50883"/>
    </source>
</evidence>
<dbReference type="RefSeq" id="WP_264726164.1">
    <property type="nucleotide sequence ID" value="NZ_JAPDMX010000023.1"/>
</dbReference>
<dbReference type="InterPro" id="IPR001633">
    <property type="entry name" value="EAL_dom"/>
</dbReference>
<proteinExistence type="predicted"/>
<gene>
    <name evidence="3" type="ORF">OHT75_09070</name>
</gene>
<dbReference type="PROSITE" id="PS50883">
    <property type="entry name" value="EAL"/>
    <property type="match status" value="1"/>
</dbReference>
<dbReference type="CDD" id="cd01948">
    <property type="entry name" value="EAL"/>
    <property type="match status" value="1"/>
</dbReference>
<keyword evidence="4" id="KW-1185">Reference proteome</keyword>
<dbReference type="Pfam" id="PF00563">
    <property type="entry name" value="EAL"/>
    <property type="match status" value="1"/>
</dbReference>
<protein>
    <submittedName>
        <fullName evidence="3">EAL domain-containing protein</fullName>
    </submittedName>
</protein>
<dbReference type="PANTHER" id="PTHR33121:SF23">
    <property type="entry name" value="CYCLIC DI-GMP PHOSPHODIESTERASE PDEB"/>
    <property type="match status" value="1"/>
</dbReference>
<dbReference type="SMART" id="SM00052">
    <property type="entry name" value="EAL"/>
    <property type="match status" value="1"/>
</dbReference>
<dbReference type="Gene3D" id="3.20.20.450">
    <property type="entry name" value="EAL domain"/>
    <property type="match status" value="1"/>
</dbReference>
<feature type="domain" description="GGDEF" evidence="2">
    <location>
        <begin position="160"/>
        <end position="293"/>
    </location>
</feature>
<dbReference type="InterPro" id="IPR035919">
    <property type="entry name" value="EAL_sf"/>
</dbReference>
<dbReference type="EMBL" id="JAPDMX010000023">
    <property type="protein sequence ID" value="MCW3172628.1"/>
    <property type="molecule type" value="Genomic_DNA"/>
</dbReference>
<dbReference type="InterPro" id="IPR000160">
    <property type="entry name" value="GGDEF_dom"/>
</dbReference>
<evidence type="ECO:0000259" key="2">
    <source>
        <dbReference type="PROSITE" id="PS50887"/>
    </source>
</evidence>
<dbReference type="SUPFAM" id="SSF141868">
    <property type="entry name" value="EAL domain-like"/>
    <property type="match status" value="1"/>
</dbReference>
<dbReference type="InterPro" id="IPR050706">
    <property type="entry name" value="Cyclic-di-GMP_PDE-like"/>
</dbReference>
<organism evidence="3 4">
    <name type="scientific">Shewanella subflava</name>
    <dbReference type="NCBI Taxonomy" id="2986476"/>
    <lineage>
        <taxon>Bacteria</taxon>
        <taxon>Pseudomonadati</taxon>
        <taxon>Pseudomonadota</taxon>
        <taxon>Gammaproteobacteria</taxon>
        <taxon>Alteromonadales</taxon>
        <taxon>Shewanellaceae</taxon>
        <taxon>Shewanella</taxon>
    </lineage>
</organism>
<evidence type="ECO:0000313" key="4">
    <source>
        <dbReference type="Proteomes" id="UP001163714"/>
    </source>
</evidence>
<dbReference type="Proteomes" id="UP001163714">
    <property type="component" value="Unassembled WGS sequence"/>
</dbReference>
<dbReference type="Gene3D" id="3.30.70.270">
    <property type="match status" value="1"/>
</dbReference>
<dbReference type="SUPFAM" id="SSF55073">
    <property type="entry name" value="Nucleotide cyclase"/>
    <property type="match status" value="1"/>
</dbReference>
<dbReference type="PROSITE" id="PS50887">
    <property type="entry name" value="GGDEF"/>
    <property type="match status" value="1"/>
</dbReference>
<dbReference type="CDD" id="cd01949">
    <property type="entry name" value="GGDEF"/>
    <property type="match status" value="1"/>
</dbReference>
<comment type="caution">
    <text evidence="3">The sequence shown here is derived from an EMBL/GenBank/DDBJ whole genome shotgun (WGS) entry which is preliminary data.</text>
</comment>
<dbReference type="SMART" id="SM00267">
    <property type="entry name" value="GGDEF"/>
    <property type="match status" value="1"/>
</dbReference>
<dbReference type="InterPro" id="IPR029787">
    <property type="entry name" value="Nucleotide_cyclase"/>
</dbReference>
<dbReference type="NCBIfam" id="TIGR00254">
    <property type="entry name" value="GGDEF"/>
    <property type="match status" value="1"/>
</dbReference>
<dbReference type="InterPro" id="IPR043128">
    <property type="entry name" value="Rev_trsase/Diguanyl_cyclase"/>
</dbReference>